<dbReference type="Gene3D" id="1.25.40.20">
    <property type="entry name" value="Ankyrin repeat-containing domain"/>
    <property type="match status" value="1"/>
</dbReference>
<dbReference type="SUPFAM" id="SSF48403">
    <property type="entry name" value="Ankyrin repeat"/>
    <property type="match status" value="1"/>
</dbReference>
<feature type="repeat" description="ANK" evidence="3">
    <location>
        <begin position="167"/>
        <end position="200"/>
    </location>
</feature>
<keyword evidence="5" id="KW-1185">Reference proteome</keyword>
<gene>
    <name evidence="4" type="ORF">PCON_05942</name>
</gene>
<dbReference type="InterPro" id="IPR002110">
    <property type="entry name" value="Ankyrin_rpt"/>
</dbReference>
<organism evidence="4 5">
    <name type="scientific">Pyronema omphalodes (strain CBS 100304)</name>
    <name type="common">Pyronema confluens</name>
    <dbReference type="NCBI Taxonomy" id="1076935"/>
    <lineage>
        <taxon>Eukaryota</taxon>
        <taxon>Fungi</taxon>
        <taxon>Dikarya</taxon>
        <taxon>Ascomycota</taxon>
        <taxon>Pezizomycotina</taxon>
        <taxon>Pezizomycetes</taxon>
        <taxon>Pezizales</taxon>
        <taxon>Pyronemataceae</taxon>
        <taxon>Pyronema</taxon>
    </lineage>
</organism>
<name>U4KXV3_PYROM</name>
<dbReference type="PROSITE" id="PS50297">
    <property type="entry name" value="ANK_REP_REGION"/>
    <property type="match status" value="1"/>
</dbReference>
<evidence type="ECO:0000256" key="1">
    <source>
        <dbReference type="ARBA" id="ARBA00022737"/>
    </source>
</evidence>
<evidence type="ECO:0000313" key="4">
    <source>
        <dbReference type="EMBL" id="CCX06355.1"/>
    </source>
</evidence>
<protein>
    <submittedName>
        <fullName evidence="4">Similar to Delta-latroinsectotoxin-Lt1a acc. no. Q25338</fullName>
    </submittedName>
</protein>
<dbReference type="InterPro" id="IPR036770">
    <property type="entry name" value="Ankyrin_rpt-contain_sf"/>
</dbReference>
<evidence type="ECO:0000256" key="2">
    <source>
        <dbReference type="ARBA" id="ARBA00023043"/>
    </source>
</evidence>
<dbReference type="Proteomes" id="UP000018144">
    <property type="component" value="Unassembled WGS sequence"/>
</dbReference>
<proteinExistence type="predicted"/>
<sequence length="236" mass="27223">MNLQFDSETNAMNYTVLHRHFAFLNYALKAWGLRARDSPTAETEVYWNEVAAMLHHKNRISYGLYPWIDERYYTRSRYVNLTWPEFIEDMQLAPVSPAYLLFIFAYFGIFGQCIHHYIKNADAEAINAQMQTWQYSALYLATDNCQETFVRRLLENPNLDVNIKAVSGRTPLHGAVENGYEMLVRLLLEEPGIEINAIDQDGRTPLFSAVNSNNIINARNGCGDIYTFVNSCSERP</sequence>
<dbReference type="EMBL" id="HF935286">
    <property type="protein sequence ID" value="CCX06355.1"/>
    <property type="molecule type" value="Genomic_DNA"/>
</dbReference>
<dbReference type="PANTHER" id="PTHR24198:SF165">
    <property type="entry name" value="ANKYRIN REPEAT-CONTAINING PROTEIN-RELATED"/>
    <property type="match status" value="1"/>
</dbReference>
<evidence type="ECO:0000313" key="5">
    <source>
        <dbReference type="Proteomes" id="UP000018144"/>
    </source>
</evidence>
<accession>U4KXV3</accession>
<dbReference type="STRING" id="1076935.U4KXV3"/>
<evidence type="ECO:0000256" key="3">
    <source>
        <dbReference type="PROSITE-ProRule" id="PRU00023"/>
    </source>
</evidence>
<keyword evidence="2 3" id="KW-0040">ANK repeat</keyword>
<dbReference type="PANTHER" id="PTHR24198">
    <property type="entry name" value="ANKYRIN REPEAT AND PROTEIN KINASE DOMAIN-CONTAINING PROTEIN"/>
    <property type="match status" value="1"/>
</dbReference>
<dbReference type="OrthoDB" id="4772757at2759"/>
<dbReference type="PROSITE" id="PS50088">
    <property type="entry name" value="ANK_REPEAT"/>
    <property type="match status" value="1"/>
</dbReference>
<dbReference type="Pfam" id="PF12796">
    <property type="entry name" value="Ank_2"/>
    <property type="match status" value="1"/>
</dbReference>
<dbReference type="SMART" id="SM00248">
    <property type="entry name" value="ANK"/>
    <property type="match status" value="2"/>
</dbReference>
<keyword evidence="1" id="KW-0677">Repeat</keyword>
<reference evidence="4 5" key="1">
    <citation type="journal article" date="2013" name="PLoS Genet.">
        <title>The genome and development-dependent transcriptomes of Pyronema confluens: a window into fungal evolution.</title>
        <authorList>
            <person name="Traeger S."/>
            <person name="Altegoer F."/>
            <person name="Freitag M."/>
            <person name="Gabaldon T."/>
            <person name="Kempken F."/>
            <person name="Kumar A."/>
            <person name="Marcet-Houben M."/>
            <person name="Poggeler S."/>
            <person name="Stajich J.E."/>
            <person name="Nowrousian M."/>
        </authorList>
    </citation>
    <scope>NUCLEOTIDE SEQUENCE [LARGE SCALE GENOMIC DNA]</scope>
    <source>
        <strain evidence="5">CBS 100304</strain>
        <tissue evidence="4">Vegetative mycelium</tissue>
    </source>
</reference>
<dbReference type="AlphaFoldDB" id="U4KXV3"/>